<dbReference type="Proteomes" id="UP001470230">
    <property type="component" value="Unassembled WGS sequence"/>
</dbReference>
<organism evidence="2 3">
    <name type="scientific">Tritrichomonas musculus</name>
    <dbReference type="NCBI Taxonomy" id="1915356"/>
    <lineage>
        <taxon>Eukaryota</taxon>
        <taxon>Metamonada</taxon>
        <taxon>Parabasalia</taxon>
        <taxon>Tritrichomonadida</taxon>
        <taxon>Tritrichomonadidae</taxon>
        <taxon>Tritrichomonas</taxon>
    </lineage>
</organism>
<feature type="signal peptide" evidence="1">
    <location>
        <begin position="1"/>
        <end position="17"/>
    </location>
</feature>
<comment type="caution">
    <text evidence="2">The sequence shown here is derived from an EMBL/GenBank/DDBJ whole genome shotgun (WGS) entry which is preliminary data.</text>
</comment>
<keyword evidence="1" id="KW-0732">Signal</keyword>
<sequence>MNLQIQLSLIGVCASHAECVQACKKVAEQSVLKLAKDPNYKEKRVSTKSGKLLQETNCIKCGQYTLVCGPHALRGKDATSEVENVLQNPGNKIIVC</sequence>
<gene>
    <name evidence="2" type="ORF">M9Y10_035115</name>
</gene>
<evidence type="ECO:0000256" key="1">
    <source>
        <dbReference type="SAM" id="SignalP"/>
    </source>
</evidence>
<name>A0ABR2KGT6_9EUKA</name>
<evidence type="ECO:0000313" key="3">
    <source>
        <dbReference type="Proteomes" id="UP001470230"/>
    </source>
</evidence>
<dbReference type="Gene3D" id="3.30.70.20">
    <property type="match status" value="1"/>
</dbReference>
<keyword evidence="3" id="KW-1185">Reference proteome</keyword>
<proteinExistence type="predicted"/>
<evidence type="ECO:0000313" key="2">
    <source>
        <dbReference type="EMBL" id="KAK8890340.1"/>
    </source>
</evidence>
<protein>
    <submittedName>
        <fullName evidence="2">Uncharacterized protein</fullName>
    </submittedName>
</protein>
<feature type="chain" id="PRO_5046027221" evidence="1">
    <location>
        <begin position="18"/>
        <end position="96"/>
    </location>
</feature>
<dbReference type="EMBL" id="JAPFFF010000005">
    <property type="protein sequence ID" value="KAK8890340.1"/>
    <property type="molecule type" value="Genomic_DNA"/>
</dbReference>
<reference evidence="2 3" key="1">
    <citation type="submission" date="2024-04" db="EMBL/GenBank/DDBJ databases">
        <title>Tritrichomonas musculus Genome.</title>
        <authorList>
            <person name="Alves-Ferreira E."/>
            <person name="Grigg M."/>
            <person name="Lorenzi H."/>
            <person name="Galac M."/>
        </authorList>
    </citation>
    <scope>NUCLEOTIDE SEQUENCE [LARGE SCALE GENOMIC DNA]</scope>
    <source>
        <strain evidence="2 3">EAF2021</strain>
    </source>
</reference>
<accession>A0ABR2KGT6</accession>